<feature type="domain" description="Peptidase C45 hydrolase" evidence="1">
    <location>
        <begin position="117"/>
        <end position="341"/>
    </location>
</feature>
<dbReference type="InterPro" id="IPR005079">
    <property type="entry name" value="Peptidase_C45_hydrolase"/>
</dbReference>
<accession>A0A3A4JXT7</accession>
<dbReference type="AlphaFoldDB" id="A0A3A4JXT7"/>
<dbReference type="Proteomes" id="UP000266677">
    <property type="component" value="Unassembled WGS sequence"/>
</dbReference>
<dbReference type="OrthoDB" id="8109453at2"/>
<name>A0A3A4JXT7_9NOCA</name>
<dbReference type="PANTHER" id="PTHR34180">
    <property type="entry name" value="PEPTIDASE C45"/>
    <property type="match status" value="1"/>
</dbReference>
<proteinExistence type="predicted"/>
<dbReference type="Gene3D" id="3.60.60.10">
    <property type="entry name" value="Penicillin V Acylase, Chain A"/>
    <property type="match status" value="1"/>
</dbReference>
<dbReference type="InterPro" id="IPR047801">
    <property type="entry name" value="Peptidase_C45"/>
</dbReference>
<evidence type="ECO:0000313" key="2">
    <source>
        <dbReference type="EMBL" id="RJO75589.1"/>
    </source>
</evidence>
<keyword evidence="3" id="KW-1185">Reference proteome</keyword>
<dbReference type="EMBL" id="QZFU01000018">
    <property type="protein sequence ID" value="RJO75589.1"/>
    <property type="molecule type" value="Genomic_DNA"/>
</dbReference>
<comment type="caution">
    <text evidence="2">The sequence shown here is derived from an EMBL/GenBank/DDBJ whole genome shotgun (WGS) entry which is preliminary data.</text>
</comment>
<dbReference type="InterPro" id="IPR047794">
    <property type="entry name" value="C45_proenzyme-like"/>
</dbReference>
<evidence type="ECO:0000259" key="1">
    <source>
        <dbReference type="Pfam" id="PF03417"/>
    </source>
</evidence>
<evidence type="ECO:0000313" key="3">
    <source>
        <dbReference type="Proteomes" id="UP000266677"/>
    </source>
</evidence>
<dbReference type="RefSeq" id="WP_120041119.1">
    <property type="nucleotide sequence ID" value="NZ_QZFU01000018.1"/>
</dbReference>
<dbReference type="NCBIfam" id="NF040521">
    <property type="entry name" value="C45_proenzyme"/>
    <property type="match status" value="1"/>
</dbReference>
<dbReference type="Gene3D" id="1.10.10.2120">
    <property type="match status" value="1"/>
</dbReference>
<dbReference type="Pfam" id="PF03417">
    <property type="entry name" value="AAT"/>
    <property type="match status" value="1"/>
</dbReference>
<dbReference type="PANTHER" id="PTHR34180:SF1">
    <property type="entry name" value="BETA-ALANYL-DOPAMINE_CARCININE HYDROLASE"/>
    <property type="match status" value="1"/>
</dbReference>
<gene>
    <name evidence="2" type="ORF">D5S18_14250</name>
</gene>
<organism evidence="2 3">
    <name type="scientific">Nocardia panacis</name>
    <dbReference type="NCBI Taxonomy" id="2340916"/>
    <lineage>
        <taxon>Bacteria</taxon>
        <taxon>Bacillati</taxon>
        <taxon>Actinomycetota</taxon>
        <taxon>Actinomycetes</taxon>
        <taxon>Mycobacteriales</taxon>
        <taxon>Nocardiaceae</taxon>
        <taxon>Nocardia</taxon>
    </lineage>
</organism>
<protein>
    <submittedName>
        <fullName evidence="2">Peptidase C45</fullName>
    </submittedName>
</protein>
<sequence>MFPIIAVSGGPRERGAAYGFAAAARIAVTIEGYRRIFAELAGLDWDAACRMAVRYEPAIGAEYLAEIAGIAAGAGVRYEEVLAVNCRTEIMFAGMVSRMRSGPVPECTAVAGVGSGSAVVGQNWDWLGFSAASVVVLAVRGAGGPDLVTVVEAGMLAKTGMNDRGIGVATNALVSEADSGAVGLPYHIALRRILDSGDLATATRVLTDSVRASSANYLVVDSTGRARNLECHPGGPSGVHRTEPVSDRLAHTNHFLGAAGEFDRFDRDGHLNSLCRLAAIERRSVSDAPALMAALRSHENAPDSVCMHARAGEDPAAAVCTVASVVMDLAAGRMWVAAGNPCALDYTEIDLAGLGMRFGARQ</sequence>
<reference evidence="2 3" key="1">
    <citation type="submission" date="2018-09" db="EMBL/GenBank/DDBJ databases">
        <title>YIM PH21274 draft genome.</title>
        <authorList>
            <person name="Miao C."/>
        </authorList>
    </citation>
    <scope>NUCLEOTIDE SEQUENCE [LARGE SCALE GENOMIC DNA]</scope>
    <source>
        <strain evidence="2 3">YIM PH 21724</strain>
    </source>
</reference>